<name>A0A4R1F4J5_9GAMM</name>
<evidence type="ECO:0000313" key="5">
    <source>
        <dbReference type="EMBL" id="TCJ87562.1"/>
    </source>
</evidence>
<dbReference type="Pfam" id="PF00501">
    <property type="entry name" value="AMP-binding"/>
    <property type="match status" value="1"/>
</dbReference>
<evidence type="ECO:0000313" key="6">
    <source>
        <dbReference type="Proteomes" id="UP000294887"/>
    </source>
</evidence>
<dbReference type="OrthoDB" id="9803968at2"/>
<dbReference type="RefSeq" id="WP_131905830.1">
    <property type="nucleotide sequence ID" value="NZ_BAAAFU010000004.1"/>
</dbReference>
<dbReference type="GO" id="GO:0016020">
    <property type="term" value="C:membrane"/>
    <property type="evidence" value="ECO:0007669"/>
    <property type="project" value="TreeGrafter"/>
</dbReference>
<evidence type="ECO:0000256" key="1">
    <source>
        <dbReference type="ARBA" id="ARBA00022598"/>
    </source>
</evidence>
<keyword evidence="3" id="KW-0443">Lipid metabolism</keyword>
<comment type="caution">
    <text evidence="5">The sequence shown here is derived from an EMBL/GenBank/DDBJ whole genome shotgun (WGS) entry which is preliminary data.</text>
</comment>
<dbReference type="EMBL" id="SMFQ01000003">
    <property type="protein sequence ID" value="TCJ87562.1"/>
    <property type="molecule type" value="Genomic_DNA"/>
</dbReference>
<reference evidence="5 6" key="1">
    <citation type="submission" date="2019-03" db="EMBL/GenBank/DDBJ databases">
        <title>Genomic Encyclopedia of Type Strains, Phase IV (KMG-IV): sequencing the most valuable type-strain genomes for metagenomic binning, comparative biology and taxonomic classification.</title>
        <authorList>
            <person name="Goeker M."/>
        </authorList>
    </citation>
    <scope>NUCLEOTIDE SEQUENCE [LARGE SCALE GENOMIC DNA]</scope>
    <source>
        <strain evidence="5 6">DSM 24830</strain>
    </source>
</reference>
<feature type="domain" description="AMP-dependent synthetase/ligase" evidence="4">
    <location>
        <begin position="24"/>
        <end position="440"/>
    </location>
</feature>
<evidence type="ECO:0000256" key="3">
    <source>
        <dbReference type="ARBA" id="ARBA00023098"/>
    </source>
</evidence>
<organism evidence="5 6">
    <name type="scientific">Cocleimonas flava</name>
    <dbReference type="NCBI Taxonomy" id="634765"/>
    <lineage>
        <taxon>Bacteria</taxon>
        <taxon>Pseudomonadati</taxon>
        <taxon>Pseudomonadota</taxon>
        <taxon>Gammaproteobacteria</taxon>
        <taxon>Thiotrichales</taxon>
        <taxon>Thiotrichaceae</taxon>
        <taxon>Cocleimonas</taxon>
    </lineage>
</organism>
<dbReference type="PANTHER" id="PTHR43272">
    <property type="entry name" value="LONG-CHAIN-FATTY-ACID--COA LIGASE"/>
    <property type="match status" value="1"/>
</dbReference>
<dbReference type="InterPro" id="IPR000873">
    <property type="entry name" value="AMP-dep_synth/lig_dom"/>
</dbReference>
<dbReference type="GO" id="GO:0004467">
    <property type="term" value="F:long-chain fatty acid-CoA ligase activity"/>
    <property type="evidence" value="ECO:0007669"/>
    <property type="project" value="TreeGrafter"/>
</dbReference>
<dbReference type="Gene3D" id="3.40.50.12780">
    <property type="entry name" value="N-terminal domain of ligase-like"/>
    <property type="match status" value="1"/>
</dbReference>
<keyword evidence="6" id="KW-1185">Reference proteome</keyword>
<dbReference type="Proteomes" id="UP000294887">
    <property type="component" value="Unassembled WGS sequence"/>
</dbReference>
<keyword evidence="1" id="KW-0436">Ligase</keyword>
<dbReference type="Pfam" id="PF23562">
    <property type="entry name" value="AMP-binding_C_3"/>
    <property type="match status" value="1"/>
</dbReference>
<keyword evidence="2" id="KW-0276">Fatty acid metabolism</keyword>
<dbReference type="InterPro" id="IPR042099">
    <property type="entry name" value="ANL_N_sf"/>
</dbReference>
<sequence length="660" mass="74224">MADTPIETNKINNDLDTFPKLLLDHAKKRPNKDAIREKDLGIWQSWTWSKAAEEIAALANGLASLGFKRGDKLAIVGNNRPRLYWGMCSAQSLGGIPVPVYQDSVADEIQYVLDHSEVRFALVEDQEQVDKMLEIYDSCPAMETIIYDDPRGLRDYDKTHLYDFEKLQDIGREFAKENPDYFLQEVNKGSGEDIGIFLYTSGTTGKPKGVVMTNNNILITARNSVKFDNLTENEEIVSYLPMAWVGDHIFSYAQAYVTGFCVNCPESTETVATDLREIGPTYYFAPPRVFENILTTVTIRMHDASKLKQKMFNYFMGVAKKTGVDMLDGKQVTAKERFLYWLGNILVYGPLKNTMGFSRIRLAYTAGEAIGPEIFDFFRSLGINVKQLYGQTEAAVFITMQPDGEIFADTVGIPAPGVEVKVNDDGEVIYRGPGVFHSYYKNEESTKETKNEEGWVLTGDAGYFADNGHLKIIDRAKDVGKFVDGTMFAPKYIENKLKFFPHIKEVVAIGDGKDHCTAFINIDLEAVGNWAERNNVGYASYQELAGHEEVYKMMLESIEQVNKDLSTDSLMSKSQIHRFLILHKELDPDDGELTRTGKVRRRIVAEKYSVLIDALYNGSKDCYINTEVAFEDGRKGSIEATLRIQEAETYTPAPATKGAN</sequence>
<dbReference type="AlphaFoldDB" id="A0A4R1F4J5"/>
<evidence type="ECO:0000259" key="4">
    <source>
        <dbReference type="Pfam" id="PF00501"/>
    </source>
</evidence>
<evidence type="ECO:0000256" key="2">
    <source>
        <dbReference type="ARBA" id="ARBA00022832"/>
    </source>
</evidence>
<proteinExistence type="predicted"/>
<dbReference type="PROSITE" id="PS00455">
    <property type="entry name" value="AMP_BINDING"/>
    <property type="match status" value="1"/>
</dbReference>
<accession>A0A4R1F4J5</accession>
<dbReference type="PANTHER" id="PTHR43272:SF32">
    <property type="entry name" value="AMP-DEPENDENT SYNTHETASE_LIGASE DOMAIN-CONTAINING PROTEIN"/>
    <property type="match status" value="1"/>
</dbReference>
<dbReference type="SUPFAM" id="SSF56801">
    <property type="entry name" value="Acetyl-CoA synthetase-like"/>
    <property type="match status" value="1"/>
</dbReference>
<dbReference type="InterPro" id="IPR020845">
    <property type="entry name" value="AMP-binding_CS"/>
</dbReference>
<protein>
    <submittedName>
        <fullName evidence="5">Long-chain acyl-CoA synthetase</fullName>
    </submittedName>
</protein>
<gene>
    <name evidence="5" type="ORF">EV695_2074</name>
</gene>